<dbReference type="EMBL" id="WBMR01000009">
    <property type="protein sequence ID" value="KAB2388036.1"/>
    <property type="molecule type" value="Genomic_DNA"/>
</dbReference>
<feature type="transmembrane region" description="Helical" evidence="7">
    <location>
        <begin position="456"/>
        <end position="474"/>
    </location>
</feature>
<evidence type="ECO:0000256" key="1">
    <source>
        <dbReference type="ARBA" id="ARBA00004651"/>
    </source>
</evidence>
<evidence type="ECO:0000256" key="5">
    <source>
        <dbReference type="ARBA" id="ARBA00023136"/>
    </source>
</evidence>
<comment type="subcellular location">
    <subcellularLocation>
        <location evidence="1">Cell membrane</location>
        <topology evidence="1">Multi-pass membrane protein</topology>
    </subcellularLocation>
</comment>
<dbReference type="Pfam" id="PF07690">
    <property type="entry name" value="MFS_1"/>
    <property type="match status" value="1"/>
</dbReference>
<dbReference type="SUPFAM" id="SSF103473">
    <property type="entry name" value="MFS general substrate transporter"/>
    <property type="match status" value="1"/>
</dbReference>
<feature type="domain" description="Major facilitator superfamily (MFS) profile" evidence="8">
    <location>
        <begin position="72"/>
        <end position="570"/>
    </location>
</feature>
<feature type="transmembrane region" description="Helical" evidence="7">
    <location>
        <begin position="495"/>
        <end position="514"/>
    </location>
</feature>
<feature type="transmembrane region" description="Helical" evidence="7">
    <location>
        <begin position="256"/>
        <end position="275"/>
    </location>
</feature>
<dbReference type="PANTHER" id="PTHR42718">
    <property type="entry name" value="MAJOR FACILITATOR SUPERFAMILY MULTIDRUG TRANSPORTER MFSC"/>
    <property type="match status" value="1"/>
</dbReference>
<evidence type="ECO:0000256" key="4">
    <source>
        <dbReference type="ARBA" id="ARBA00022989"/>
    </source>
</evidence>
<keyword evidence="3 7" id="KW-0812">Transmembrane</keyword>
<feature type="transmembrane region" description="Helical" evidence="7">
    <location>
        <begin position="287"/>
        <end position="305"/>
    </location>
</feature>
<feature type="region of interest" description="Disordered" evidence="6">
    <location>
        <begin position="21"/>
        <end position="52"/>
    </location>
</feature>
<dbReference type="OrthoDB" id="3390851at2"/>
<feature type="transmembrane region" description="Helical" evidence="7">
    <location>
        <begin position="138"/>
        <end position="162"/>
    </location>
</feature>
<evidence type="ECO:0000313" key="9">
    <source>
        <dbReference type="EMBL" id="KAB2388036.1"/>
    </source>
</evidence>
<dbReference type="GO" id="GO:0005886">
    <property type="term" value="C:plasma membrane"/>
    <property type="evidence" value="ECO:0007669"/>
    <property type="project" value="UniProtKB-SubCell"/>
</dbReference>
<gene>
    <name evidence="9" type="ORF">F9B16_05580</name>
</gene>
<evidence type="ECO:0000313" key="10">
    <source>
        <dbReference type="Proteomes" id="UP000483004"/>
    </source>
</evidence>
<name>A0A6L3W4Y2_9ACTN</name>
<dbReference type="Gene3D" id="1.20.1720.10">
    <property type="entry name" value="Multidrug resistance protein D"/>
    <property type="match status" value="1"/>
</dbReference>
<evidence type="ECO:0000256" key="2">
    <source>
        <dbReference type="ARBA" id="ARBA00022448"/>
    </source>
</evidence>
<feature type="transmembrane region" description="Helical" evidence="7">
    <location>
        <begin position="69"/>
        <end position="87"/>
    </location>
</feature>
<reference evidence="9 10" key="1">
    <citation type="submission" date="2019-09" db="EMBL/GenBank/DDBJ databases">
        <title>Actinomadura physcomitrii sp. nov., a novel actinomycete isolated from moss [Physcomitrium sphaericum (Ludw) Fuernr].</title>
        <authorList>
            <person name="Liu C."/>
            <person name="Zhuang X."/>
        </authorList>
    </citation>
    <scope>NUCLEOTIDE SEQUENCE [LARGE SCALE GENOMIC DNA]</scope>
    <source>
        <strain evidence="9 10">CYP1-1B</strain>
    </source>
</reference>
<feature type="transmembrane region" description="Helical" evidence="7">
    <location>
        <begin position="194"/>
        <end position="213"/>
    </location>
</feature>
<keyword evidence="2" id="KW-0813">Transport</keyword>
<keyword evidence="10" id="KW-1185">Reference proteome</keyword>
<feature type="transmembrane region" description="Helical" evidence="7">
    <location>
        <begin position="225"/>
        <end position="244"/>
    </location>
</feature>
<evidence type="ECO:0000256" key="3">
    <source>
        <dbReference type="ARBA" id="ARBA00022692"/>
    </source>
</evidence>
<dbReference type="InterPro" id="IPR036259">
    <property type="entry name" value="MFS_trans_sf"/>
</dbReference>
<feature type="transmembrane region" description="Helical" evidence="7">
    <location>
        <begin position="433"/>
        <end position="450"/>
    </location>
</feature>
<comment type="caution">
    <text evidence="9">The sequence shown here is derived from an EMBL/GenBank/DDBJ whole genome shotgun (WGS) entry which is preliminary data.</text>
</comment>
<keyword evidence="5 7" id="KW-0472">Membrane</keyword>
<protein>
    <submittedName>
        <fullName evidence="9">MFS transporter</fullName>
    </submittedName>
</protein>
<evidence type="ECO:0000256" key="6">
    <source>
        <dbReference type="SAM" id="MobiDB-lite"/>
    </source>
</evidence>
<feature type="transmembrane region" description="Helical" evidence="7">
    <location>
        <begin position="546"/>
        <end position="565"/>
    </location>
</feature>
<dbReference type="AlphaFoldDB" id="A0A6L3W4Y2"/>
<feature type="transmembrane region" description="Helical" evidence="7">
    <location>
        <begin position="326"/>
        <end position="344"/>
    </location>
</feature>
<keyword evidence="4 7" id="KW-1133">Transmembrane helix</keyword>
<dbReference type="PROSITE" id="PS50850">
    <property type="entry name" value="MFS"/>
    <property type="match status" value="1"/>
</dbReference>
<evidence type="ECO:0000259" key="8">
    <source>
        <dbReference type="PROSITE" id="PS50850"/>
    </source>
</evidence>
<dbReference type="Gene3D" id="1.20.1250.20">
    <property type="entry name" value="MFS general substrate transporter like domains"/>
    <property type="match status" value="1"/>
</dbReference>
<dbReference type="GO" id="GO:0022857">
    <property type="term" value="F:transmembrane transporter activity"/>
    <property type="evidence" value="ECO:0007669"/>
    <property type="project" value="InterPro"/>
</dbReference>
<dbReference type="PANTHER" id="PTHR42718:SF9">
    <property type="entry name" value="MAJOR FACILITATOR SUPERFAMILY MULTIDRUG TRANSPORTER MFSC"/>
    <property type="match status" value="1"/>
</dbReference>
<sequence>MARTTRPGNRDIAAAPDVRCRARPPLGRSDLHPCFGRTPVSTSPPTGAAIPAESGAATGRLDGASPVRIFSVLAVIVLFTEVAPLQYTMISAALRQIAPAFPTVGANLNWAIIIFGLIGAAASPLIGKMSDIWGKKRMFLVCGMLFMAGCAICAVTGSWTWFLIGRGLQAMAIATAVIAYGLIRDLLPRRYVPIGIGVASTGLGFSALLAPIAGGWMVENFSWRAIFWFLFGYTAVLFPLVMAVVPESRLRVRERLDVVGAVLLAGGAGLVLLYLDKGQDWGWGRPSAWGWAVAGLALVVLFVVIESRSRQPIMDLRLLFAPRVSMVLFVALFASFAIGFQNYAMGYMTQSPDAATLKSTIVQSTLQSVQQKTGQPLPASAVQVALDPGYSYGNGFSLLEYAWHIAIWNAVLGMVFGALAGIWARRSGPRRPLLLAAAVMAACGVTYAFLPHTWVVFTLVSAAFGIGFGAYYAATPNLIIEAVPQEQQGVSAGMLGIMQSMGVAIGLAVATAFLNANPVKASVSVGGRPPVVQEIPQVFADRGYEIGFLFAAGASLIALIGALVMRHGRAPATGGTAH</sequence>
<feature type="transmembrane region" description="Helical" evidence="7">
    <location>
        <begin position="168"/>
        <end position="187"/>
    </location>
</feature>
<organism evidence="9 10">
    <name type="scientific">Actinomadura montaniterrae</name>
    <dbReference type="NCBI Taxonomy" id="1803903"/>
    <lineage>
        <taxon>Bacteria</taxon>
        <taxon>Bacillati</taxon>
        <taxon>Actinomycetota</taxon>
        <taxon>Actinomycetes</taxon>
        <taxon>Streptosporangiales</taxon>
        <taxon>Thermomonosporaceae</taxon>
        <taxon>Actinomadura</taxon>
    </lineage>
</organism>
<feature type="transmembrane region" description="Helical" evidence="7">
    <location>
        <begin position="107"/>
        <end position="126"/>
    </location>
</feature>
<feature type="transmembrane region" description="Helical" evidence="7">
    <location>
        <begin position="401"/>
        <end position="424"/>
    </location>
</feature>
<accession>A0A6L3W4Y2</accession>
<dbReference type="InterPro" id="IPR011701">
    <property type="entry name" value="MFS"/>
</dbReference>
<proteinExistence type="predicted"/>
<dbReference type="InterPro" id="IPR020846">
    <property type="entry name" value="MFS_dom"/>
</dbReference>
<dbReference type="Proteomes" id="UP000483004">
    <property type="component" value="Unassembled WGS sequence"/>
</dbReference>
<evidence type="ECO:0000256" key="7">
    <source>
        <dbReference type="SAM" id="Phobius"/>
    </source>
</evidence>